<keyword evidence="3" id="KW-1185">Reference proteome</keyword>
<dbReference type="CDD" id="cd02164">
    <property type="entry name" value="PPAT_CoAS"/>
    <property type="match status" value="1"/>
</dbReference>
<evidence type="ECO:0000313" key="3">
    <source>
        <dbReference type="Proteomes" id="UP000019375"/>
    </source>
</evidence>
<organism evidence="2 3">
    <name type="scientific">Zygosaccharomyces bailii (strain CLIB 213 / ATCC 58445 / CBS 680 / BCRC 21525 / NBRC 1098 / NCYC 1416 / NRRL Y-2227)</name>
    <dbReference type="NCBI Taxonomy" id="1333698"/>
    <lineage>
        <taxon>Eukaryota</taxon>
        <taxon>Fungi</taxon>
        <taxon>Dikarya</taxon>
        <taxon>Ascomycota</taxon>
        <taxon>Saccharomycotina</taxon>
        <taxon>Saccharomycetes</taxon>
        <taxon>Saccharomycetales</taxon>
        <taxon>Saccharomycetaceae</taxon>
        <taxon>Zygosaccharomyces</taxon>
    </lineage>
</organism>
<dbReference type="FunFam" id="3.40.50.620:FF:000089">
    <property type="entry name" value="Bifunctional coenzyme A synthase"/>
    <property type="match status" value="1"/>
</dbReference>
<dbReference type="Proteomes" id="UP000019375">
    <property type="component" value="Unassembled WGS sequence"/>
</dbReference>
<dbReference type="AlphaFoldDB" id="A0A8J2X943"/>
<gene>
    <name evidence="2" type="ORF">BN860_02652g</name>
</gene>
<dbReference type="InterPro" id="IPR014729">
    <property type="entry name" value="Rossmann-like_a/b/a_fold"/>
</dbReference>
<dbReference type="EMBL" id="HG316460">
    <property type="protein sequence ID" value="CDF90508.1"/>
    <property type="molecule type" value="Genomic_DNA"/>
</dbReference>
<proteinExistence type="predicted"/>
<sequence length="289" mass="32814">MKVGIVIHDLSNLDCDALTKFFSKLLDKLELDSSSQLFIILTDNFRLSSDMDTTLGKLYSSSRDFLLSKGLYMMSIEILLEQFSVNDLQLDWLFAPEEKLAERYTHKNLQVFMQPNLPSSYAKIDTGFSDFEKYQVSALGGTFDHIHDGHKILLTVAAFLTSSRLIVGITDQELLLKKKFRDYLESFDERCMNVTRFLALLKPALKVEIVPIKDVCGPTGTVPEIECLIVSRETVEGGHAVNKTRLKKKLPKLDIAVVNVLGGKEEDGWKEKLSSTELRRRAMETDKKR</sequence>
<evidence type="ECO:0000313" key="2">
    <source>
        <dbReference type="EMBL" id="CDF90508.1"/>
    </source>
</evidence>
<dbReference type="PANTHER" id="PTHR10695:SF46">
    <property type="entry name" value="BIFUNCTIONAL COENZYME A SYNTHASE-RELATED"/>
    <property type="match status" value="1"/>
</dbReference>
<dbReference type="Gene3D" id="3.40.50.620">
    <property type="entry name" value="HUPs"/>
    <property type="match status" value="1"/>
</dbReference>
<name>A0A8J2X943_ZYGB2</name>
<evidence type="ECO:0000259" key="1">
    <source>
        <dbReference type="Pfam" id="PF01467"/>
    </source>
</evidence>
<reference evidence="3" key="1">
    <citation type="journal article" date="2013" name="Genome Announc.">
        <title>Genome sequence of the food spoilage yeast Zygosaccharomyces bailii CLIB 213(T).</title>
        <authorList>
            <person name="Galeote V."/>
            <person name="Bigey F."/>
            <person name="Devillers H."/>
            <person name="Neuveglise C."/>
            <person name="Dequin S."/>
        </authorList>
    </citation>
    <scope>NUCLEOTIDE SEQUENCE [LARGE SCALE GENOMIC DNA]</scope>
    <source>
        <strain evidence="3">CLIB 213 / ATCC 58445 / CBS 680 / CCRC 21525 / NBRC 1098 / NCYC 1416 / NRRL Y-2227</strain>
    </source>
</reference>
<protein>
    <submittedName>
        <fullName evidence="2">ZYBA0S07-02652g1_1</fullName>
    </submittedName>
</protein>
<dbReference type="PANTHER" id="PTHR10695">
    <property type="entry name" value="DEPHOSPHO-COA KINASE-RELATED"/>
    <property type="match status" value="1"/>
</dbReference>
<dbReference type="Pfam" id="PF01467">
    <property type="entry name" value="CTP_transf_like"/>
    <property type="match status" value="1"/>
</dbReference>
<dbReference type="InterPro" id="IPR004821">
    <property type="entry name" value="Cyt_trans-like"/>
</dbReference>
<dbReference type="GO" id="GO:0004140">
    <property type="term" value="F:dephospho-CoA kinase activity"/>
    <property type="evidence" value="ECO:0007669"/>
    <property type="project" value="TreeGrafter"/>
</dbReference>
<dbReference type="SUPFAM" id="SSF52374">
    <property type="entry name" value="Nucleotidylyl transferase"/>
    <property type="match status" value="1"/>
</dbReference>
<dbReference type="OrthoDB" id="330671at2759"/>
<dbReference type="NCBIfam" id="NF001985">
    <property type="entry name" value="PRK00777.1"/>
    <property type="match status" value="1"/>
</dbReference>
<accession>A0A8J2X943</accession>
<feature type="domain" description="Cytidyltransferase-like" evidence="1">
    <location>
        <begin position="139"/>
        <end position="281"/>
    </location>
</feature>
<dbReference type="GO" id="GO:0015937">
    <property type="term" value="P:coenzyme A biosynthetic process"/>
    <property type="evidence" value="ECO:0007669"/>
    <property type="project" value="TreeGrafter"/>
</dbReference>